<dbReference type="RefSeq" id="XP_044563368.1">
    <property type="nucleotide sequence ID" value="XM_044705673.1"/>
</dbReference>
<dbReference type="InterPro" id="IPR004522">
    <property type="entry name" value="Asn-tRNA-ligase"/>
</dbReference>
<dbReference type="GO" id="GO:0004816">
    <property type="term" value="F:asparagine-tRNA ligase activity"/>
    <property type="evidence" value="ECO:0007669"/>
    <property type="project" value="UniProtKB-EC"/>
</dbReference>
<dbReference type="PRINTS" id="PR01042">
    <property type="entry name" value="TRNASYNTHASP"/>
</dbReference>
<reference evidence="9 10" key="1">
    <citation type="journal article" date="2019" name="Sci. Rep.">
        <title>Nanopore sequencing improves the draft genome of the human pathogenic amoeba Naegleria fowleri.</title>
        <authorList>
            <person name="Liechti N."/>
            <person name="Schurch N."/>
            <person name="Bruggmann R."/>
            <person name="Wittwer M."/>
        </authorList>
    </citation>
    <scope>NUCLEOTIDE SEQUENCE [LARGE SCALE GENOMIC DNA]</scope>
    <source>
        <strain evidence="9 10">ATCC 30894</strain>
    </source>
</reference>
<evidence type="ECO:0000256" key="3">
    <source>
        <dbReference type="ARBA" id="ARBA00022598"/>
    </source>
</evidence>
<proteinExistence type="inferred from homology"/>
<dbReference type="InterPro" id="IPR006195">
    <property type="entry name" value="aa-tRNA-synth_II"/>
</dbReference>
<dbReference type="FunFam" id="3.30.930.10:FF:000016">
    <property type="entry name" value="Asparagine--tRNA ligase"/>
    <property type="match status" value="1"/>
</dbReference>
<evidence type="ECO:0000256" key="2">
    <source>
        <dbReference type="ARBA" id="ARBA00012816"/>
    </source>
</evidence>
<dbReference type="CDD" id="cd04318">
    <property type="entry name" value="EcAsnRS_like_N"/>
    <property type="match status" value="1"/>
</dbReference>
<dbReference type="GO" id="GO:0003676">
    <property type="term" value="F:nucleic acid binding"/>
    <property type="evidence" value="ECO:0007669"/>
    <property type="project" value="InterPro"/>
</dbReference>
<dbReference type="HAMAP" id="MF_00534">
    <property type="entry name" value="Asn_tRNA_synth"/>
    <property type="match status" value="1"/>
</dbReference>
<sequence>MKRFLSVFCQNMSSSILMTGRTGGSLLSSGRSISRGNTVVRSTFWFGTTTRARNGMGFQENGSERMSRSFSMNNQSLMDREIKMRVKEARMEENVDKNVTIEGWVRTSRMQKNLCFIEVNDGSCNSNLQVVFDMTSNNVGSPVISHEELSKIQNGASIRIRGQIIKSPGKGQKTELSNITEIKVLGECPQEQYPLQKKGHTVEFLREISHLRSRTNTGAAVLRVRNSAMMAIHEYFQSQEFIQIHTPILTGSDCEGAGEQFKVISEQHKDFFGENQEVFLTVSGQLEAEIFASSMSRVYTFGPTFRAEDSRTTRHLAEFWMVEMEQAFIGLPELIQHSENMIRHAVRKVLDQCEEDIQFFKKWYKNTLFEDLKKVANNETKFVNITYTDAVELLQKDAIEKNRVQFKYPVEWGVNLQSEHEVYLCKYFNSPVFVTNYPKVIKPFYARVDENGKTVSAVDLLVPDLGELIGGSVREERYNVLLQNMKEKGMTNLQNYDWYLDLRKFGTVPHGGFGLGFERLILFLTGIPNIRETIPIYRAPGFCKF</sequence>
<dbReference type="VEuPathDB" id="AmoebaDB:NF0006260"/>
<keyword evidence="4" id="KW-0547">Nucleotide-binding</keyword>
<evidence type="ECO:0000256" key="7">
    <source>
        <dbReference type="ARBA" id="ARBA00023146"/>
    </source>
</evidence>
<dbReference type="InterPro" id="IPR004364">
    <property type="entry name" value="Aa-tRNA-synt_II"/>
</dbReference>
<dbReference type="NCBIfam" id="NF003037">
    <property type="entry name" value="PRK03932.1"/>
    <property type="match status" value="1"/>
</dbReference>
<keyword evidence="7" id="KW-0030">Aminoacyl-tRNA synthetase</keyword>
<evidence type="ECO:0000313" key="10">
    <source>
        <dbReference type="Proteomes" id="UP000444721"/>
    </source>
</evidence>
<dbReference type="SUPFAM" id="SSF55681">
    <property type="entry name" value="Class II aaRS and biotin synthetases"/>
    <property type="match status" value="1"/>
</dbReference>
<dbReference type="Gene3D" id="2.40.50.140">
    <property type="entry name" value="Nucleic acid-binding proteins"/>
    <property type="match status" value="1"/>
</dbReference>
<dbReference type="Pfam" id="PF01336">
    <property type="entry name" value="tRNA_anti-codon"/>
    <property type="match status" value="1"/>
</dbReference>
<dbReference type="PANTHER" id="PTHR22594:SF34">
    <property type="entry name" value="ASPARAGINE--TRNA LIGASE, MITOCHONDRIAL-RELATED"/>
    <property type="match status" value="1"/>
</dbReference>
<keyword evidence="6" id="KW-0648">Protein biosynthesis</keyword>
<dbReference type="GeneID" id="68109693"/>
<dbReference type="CDD" id="cd00776">
    <property type="entry name" value="AsxRS_core"/>
    <property type="match status" value="1"/>
</dbReference>
<dbReference type="Pfam" id="PF00152">
    <property type="entry name" value="tRNA-synt_2"/>
    <property type="match status" value="1"/>
</dbReference>
<dbReference type="VEuPathDB" id="AmoebaDB:FDP41_002475"/>
<keyword evidence="10" id="KW-1185">Reference proteome</keyword>
<comment type="similarity">
    <text evidence="1">Belongs to the class-II aminoacyl-tRNA synthetase family.</text>
</comment>
<evidence type="ECO:0000256" key="5">
    <source>
        <dbReference type="ARBA" id="ARBA00022840"/>
    </source>
</evidence>
<comment type="caution">
    <text evidence="9">The sequence shown here is derived from an EMBL/GenBank/DDBJ whole genome shotgun (WGS) entry which is preliminary data.</text>
</comment>
<dbReference type="GO" id="GO:0006421">
    <property type="term" value="P:asparaginyl-tRNA aminoacylation"/>
    <property type="evidence" value="ECO:0007669"/>
    <property type="project" value="InterPro"/>
</dbReference>
<dbReference type="GO" id="GO:0005739">
    <property type="term" value="C:mitochondrion"/>
    <property type="evidence" value="ECO:0007669"/>
    <property type="project" value="TreeGrafter"/>
</dbReference>
<dbReference type="InterPro" id="IPR004365">
    <property type="entry name" value="NA-bd_OB_tRNA"/>
</dbReference>
<dbReference type="NCBIfam" id="TIGR00457">
    <property type="entry name" value="asnS"/>
    <property type="match status" value="1"/>
</dbReference>
<evidence type="ECO:0000256" key="6">
    <source>
        <dbReference type="ARBA" id="ARBA00022917"/>
    </source>
</evidence>
<dbReference type="VEuPathDB" id="AmoebaDB:NfTy_041400"/>
<dbReference type="SUPFAM" id="SSF50249">
    <property type="entry name" value="Nucleic acid-binding proteins"/>
    <property type="match status" value="1"/>
</dbReference>
<keyword evidence="5" id="KW-0067">ATP-binding</keyword>
<dbReference type="OrthoDB" id="1931232at2759"/>
<dbReference type="InterPro" id="IPR002312">
    <property type="entry name" value="Asp/Asn-tRNA-synth_IIb"/>
</dbReference>
<accession>A0A6A5BZ89</accession>
<dbReference type="InterPro" id="IPR045864">
    <property type="entry name" value="aa-tRNA-synth_II/BPL/LPL"/>
</dbReference>
<dbReference type="PANTHER" id="PTHR22594">
    <property type="entry name" value="ASPARTYL/LYSYL-TRNA SYNTHETASE"/>
    <property type="match status" value="1"/>
</dbReference>
<name>A0A6A5BZ89_NAEFO</name>
<dbReference type="EMBL" id="VFQX01000029">
    <property type="protein sequence ID" value="KAF0978655.1"/>
    <property type="molecule type" value="Genomic_DNA"/>
</dbReference>
<evidence type="ECO:0000259" key="8">
    <source>
        <dbReference type="PROSITE" id="PS50862"/>
    </source>
</evidence>
<feature type="domain" description="Aminoacyl-transfer RNA synthetases class-II family profile" evidence="8">
    <location>
        <begin position="222"/>
        <end position="535"/>
    </location>
</feature>
<dbReference type="Proteomes" id="UP000444721">
    <property type="component" value="Unassembled WGS sequence"/>
</dbReference>
<evidence type="ECO:0000256" key="4">
    <source>
        <dbReference type="ARBA" id="ARBA00022741"/>
    </source>
</evidence>
<dbReference type="OMA" id="PRFPGQC"/>
<protein>
    <recommendedName>
        <fullName evidence="2">asparagine--tRNA ligase</fullName>
        <ecNumber evidence="2">6.1.1.22</ecNumber>
    </recommendedName>
</protein>
<evidence type="ECO:0000256" key="1">
    <source>
        <dbReference type="ARBA" id="ARBA00008226"/>
    </source>
</evidence>
<gene>
    <name evidence="9" type="ORF">FDP41_002475</name>
</gene>
<keyword evidence="3" id="KW-0436">Ligase</keyword>
<organism evidence="9 10">
    <name type="scientific">Naegleria fowleri</name>
    <name type="common">Brain eating amoeba</name>
    <dbReference type="NCBI Taxonomy" id="5763"/>
    <lineage>
        <taxon>Eukaryota</taxon>
        <taxon>Discoba</taxon>
        <taxon>Heterolobosea</taxon>
        <taxon>Tetramitia</taxon>
        <taxon>Eutetramitia</taxon>
        <taxon>Vahlkampfiidae</taxon>
        <taxon>Naegleria</taxon>
    </lineage>
</organism>
<dbReference type="AlphaFoldDB" id="A0A6A5BZ89"/>
<evidence type="ECO:0000313" key="9">
    <source>
        <dbReference type="EMBL" id="KAF0978655.1"/>
    </source>
</evidence>
<dbReference type="Gene3D" id="3.30.930.10">
    <property type="entry name" value="Bira Bifunctional Protein, Domain 2"/>
    <property type="match status" value="1"/>
</dbReference>
<dbReference type="InterPro" id="IPR012340">
    <property type="entry name" value="NA-bd_OB-fold"/>
</dbReference>
<dbReference type="EC" id="6.1.1.22" evidence="2"/>
<dbReference type="GO" id="GO:0005524">
    <property type="term" value="F:ATP binding"/>
    <property type="evidence" value="ECO:0007669"/>
    <property type="project" value="UniProtKB-KW"/>
</dbReference>
<dbReference type="PROSITE" id="PS50862">
    <property type="entry name" value="AA_TRNA_LIGASE_II"/>
    <property type="match status" value="1"/>
</dbReference>